<dbReference type="SUPFAM" id="SSF109854">
    <property type="entry name" value="DinB/YfiT-like putative metalloenzymes"/>
    <property type="match status" value="1"/>
</dbReference>
<keyword evidence="2" id="KW-0408">Iron</keyword>
<evidence type="ECO:0000256" key="3">
    <source>
        <dbReference type="ARBA" id="ARBA00037882"/>
    </source>
</evidence>
<feature type="domain" description="Sulfatase-modifying factor enzyme-like" evidence="4">
    <location>
        <begin position="216"/>
        <end position="343"/>
    </location>
</feature>
<protein>
    <recommendedName>
        <fullName evidence="8">Ergothioneine biosynthesis protein EgtB</fullName>
    </recommendedName>
</protein>
<dbReference type="KEGG" id="dtx:ATSB10_01280"/>
<dbReference type="STRING" id="445710.ATSB10_01280"/>
<dbReference type="NCBIfam" id="TIGR03440">
    <property type="entry name" value="egtB_TIGR03440"/>
    <property type="match status" value="1"/>
</dbReference>
<dbReference type="GO" id="GO:0052699">
    <property type="term" value="P:ergothioneine biosynthetic process"/>
    <property type="evidence" value="ECO:0007669"/>
    <property type="project" value="InterPro"/>
</dbReference>
<dbReference type="SUPFAM" id="SSF56436">
    <property type="entry name" value="C-type lectin-like"/>
    <property type="match status" value="1"/>
</dbReference>
<evidence type="ECO:0000259" key="5">
    <source>
        <dbReference type="Pfam" id="PF12867"/>
    </source>
</evidence>
<organism evidence="6 7">
    <name type="scientific">Dyella thiooxydans</name>
    <dbReference type="NCBI Taxonomy" id="445710"/>
    <lineage>
        <taxon>Bacteria</taxon>
        <taxon>Pseudomonadati</taxon>
        <taxon>Pseudomonadota</taxon>
        <taxon>Gammaproteobacteria</taxon>
        <taxon>Lysobacterales</taxon>
        <taxon>Rhodanobacteraceae</taxon>
        <taxon>Dyella</taxon>
    </lineage>
</organism>
<comment type="pathway">
    <text evidence="3">Amino-acid biosynthesis; ergothioneine biosynthesis.</text>
</comment>
<evidence type="ECO:0000256" key="2">
    <source>
        <dbReference type="ARBA" id="ARBA00023004"/>
    </source>
</evidence>
<dbReference type="Proteomes" id="UP000077255">
    <property type="component" value="Chromosome"/>
</dbReference>
<reference evidence="6 7" key="1">
    <citation type="submission" date="2016-02" db="EMBL/GenBank/DDBJ databases">
        <title>Complete genome sequencing and analysis of ATSB10, Dyella thiooxydans isolated from rhizosphere soil of sunflower (Helianthus annuus L.).</title>
        <authorList>
            <person name="Lee Y."/>
            <person name="Hwangbo K."/>
            <person name="Chung H."/>
            <person name="Yoo J."/>
            <person name="Kim K.Y."/>
            <person name="Sa T.M."/>
            <person name="Um Y."/>
            <person name="Madhaiyan M."/>
        </authorList>
    </citation>
    <scope>NUCLEOTIDE SEQUENCE [LARGE SCALE GENOMIC DNA]</scope>
    <source>
        <strain evidence="6 7">ATSB10</strain>
    </source>
</reference>
<dbReference type="InterPro" id="IPR042095">
    <property type="entry name" value="SUMF_sf"/>
</dbReference>
<evidence type="ECO:0000259" key="4">
    <source>
        <dbReference type="Pfam" id="PF03781"/>
    </source>
</evidence>
<dbReference type="Gene3D" id="3.90.1580.10">
    <property type="entry name" value="paralog of FGE (formylglycine-generating enzyme)"/>
    <property type="match status" value="1"/>
</dbReference>
<dbReference type="InterPro" id="IPR005532">
    <property type="entry name" value="SUMF_dom"/>
</dbReference>
<keyword evidence="7" id="KW-1185">Reference proteome</keyword>
<evidence type="ECO:0000256" key="1">
    <source>
        <dbReference type="ARBA" id="ARBA00023002"/>
    </source>
</evidence>
<evidence type="ECO:0008006" key="8">
    <source>
        <dbReference type="Google" id="ProtNLM"/>
    </source>
</evidence>
<dbReference type="InterPro" id="IPR034660">
    <property type="entry name" value="DinB/YfiT-like"/>
</dbReference>
<dbReference type="PATRIC" id="fig|445710.3.peg.126"/>
<keyword evidence="1" id="KW-0560">Oxidoreductase</keyword>
<name>A0A160MYA5_9GAMM</name>
<dbReference type="PANTHER" id="PTHR23150:SF36">
    <property type="entry name" value="HERCYNINE OXYGENASE"/>
    <property type="match status" value="1"/>
</dbReference>
<dbReference type="PANTHER" id="PTHR23150">
    <property type="entry name" value="SULFATASE MODIFYING FACTOR 1, 2"/>
    <property type="match status" value="1"/>
</dbReference>
<dbReference type="Pfam" id="PF03781">
    <property type="entry name" value="FGE-sulfatase"/>
    <property type="match status" value="2"/>
</dbReference>
<dbReference type="EMBL" id="CP014841">
    <property type="protein sequence ID" value="AND67582.1"/>
    <property type="molecule type" value="Genomic_DNA"/>
</dbReference>
<dbReference type="InterPro" id="IPR024775">
    <property type="entry name" value="DinB-like"/>
</dbReference>
<dbReference type="InterPro" id="IPR016187">
    <property type="entry name" value="CTDL_fold"/>
</dbReference>
<dbReference type="Pfam" id="PF12867">
    <property type="entry name" value="DinB_2"/>
    <property type="match status" value="1"/>
</dbReference>
<dbReference type="InterPro" id="IPR051043">
    <property type="entry name" value="Sulfatase_Mod_Factor_Kinase"/>
</dbReference>
<evidence type="ECO:0000313" key="6">
    <source>
        <dbReference type="EMBL" id="AND67582.1"/>
    </source>
</evidence>
<evidence type="ECO:0000313" key="7">
    <source>
        <dbReference type="Proteomes" id="UP000077255"/>
    </source>
</evidence>
<sequence>MFGSLHGILHAPALRPSFPFICSRPPVRTMKVPGLSADTSLRTRFDRIRQVTVALASPLSPEDMMVQSMPDASPGKWHLAHTTWFFEQFVLSRRPGYVPRHPGWMVLFNSYYQSVGPMHARPRRGLLSRPSLQEVLDYRCYVDEAVGEWLEAGDDPDLPALVELGLNHEQQHQELLLTDIKHALWCNPLRPAYRPDGWVARSSPSQPLRFLSGGEGVVEIGHGGTGFAFDNETPRHRALLQPHALANRLVTNAEYLAFVHDGGYLDPGLWLSDGWATVQAEGWQRPLYWQDDLASEFTLGGVQPLDPEAPVCHLSYFEADAFARWAEMRLPTEAEWEAAAAGLPVQGNLQEQARLHPQATMPGEGLRQMFGDVWEWTASPYVSYPGFRPLPGSLGEYNGKFMNGQWVLRGGSCVTPCDHVRASYRNFFPPHARWQFAGIRLGKDL</sequence>
<accession>A0A160MYA5</accession>
<feature type="domain" description="DinB-like" evidence="5">
    <location>
        <begin position="45"/>
        <end position="174"/>
    </location>
</feature>
<gene>
    <name evidence="6" type="ORF">ATSB10_01280</name>
</gene>
<dbReference type="AlphaFoldDB" id="A0A160MYA5"/>
<feature type="domain" description="Sulfatase-modifying factor enzyme-like" evidence="4">
    <location>
        <begin position="364"/>
        <end position="441"/>
    </location>
</feature>
<proteinExistence type="predicted"/>
<dbReference type="InterPro" id="IPR017806">
    <property type="entry name" value="EgtB"/>
</dbReference>